<proteinExistence type="inferred from homology"/>
<dbReference type="PANTHER" id="PTHR24321">
    <property type="entry name" value="DEHYDROGENASES, SHORT CHAIN"/>
    <property type="match status" value="1"/>
</dbReference>
<name>A0ABS2KN38_9NOCA</name>
<dbReference type="Gene3D" id="3.40.50.720">
    <property type="entry name" value="NAD(P)-binding Rossmann-like Domain"/>
    <property type="match status" value="1"/>
</dbReference>
<keyword evidence="2" id="KW-0560">Oxidoreductase</keyword>
<dbReference type="PRINTS" id="PR00081">
    <property type="entry name" value="GDHRDH"/>
</dbReference>
<dbReference type="PROSITE" id="PS00061">
    <property type="entry name" value="ADH_SHORT"/>
    <property type="match status" value="1"/>
</dbReference>
<organism evidence="3 4">
    <name type="scientific">Rhodococcoides corynebacterioides</name>
    <dbReference type="NCBI Taxonomy" id="53972"/>
    <lineage>
        <taxon>Bacteria</taxon>
        <taxon>Bacillati</taxon>
        <taxon>Actinomycetota</taxon>
        <taxon>Actinomycetes</taxon>
        <taxon>Mycobacteriales</taxon>
        <taxon>Nocardiaceae</taxon>
        <taxon>Rhodococcoides</taxon>
    </lineage>
</organism>
<dbReference type="InterPro" id="IPR036291">
    <property type="entry name" value="NAD(P)-bd_dom_sf"/>
</dbReference>
<dbReference type="PANTHER" id="PTHR24321:SF8">
    <property type="entry name" value="ESTRADIOL 17-BETA-DEHYDROGENASE 8-RELATED"/>
    <property type="match status" value="1"/>
</dbReference>
<protein>
    <submittedName>
        <fullName evidence="3">NAD(P)-dependent dehydrogenase (Short-subunit alcohol dehydrogenase family)</fullName>
    </submittedName>
</protein>
<dbReference type="PRINTS" id="PR00080">
    <property type="entry name" value="SDRFAMILY"/>
</dbReference>
<evidence type="ECO:0000256" key="2">
    <source>
        <dbReference type="ARBA" id="ARBA00023002"/>
    </source>
</evidence>
<dbReference type="InterPro" id="IPR020904">
    <property type="entry name" value="Sc_DH/Rdtase_CS"/>
</dbReference>
<dbReference type="RefSeq" id="WP_204866014.1">
    <property type="nucleotide sequence ID" value="NZ_JAFBBK010000001.1"/>
</dbReference>
<dbReference type="Pfam" id="PF13561">
    <property type="entry name" value="adh_short_C2"/>
    <property type="match status" value="1"/>
</dbReference>
<dbReference type="SUPFAM" id="SSF51735">
    <property type="entry name" value="NAD(P)-binding Rossmann-fold domains"/>
    <property type="match status" value="1"/>
</dbReference>
<accession>A0ABS2KN38</accession>
<evidence type="ECO:0000313" key="4">
    <source>
        <dbReference type="Proteomes" id="UP000703038"/>
    </source>
</evidence>
<comment type="caution">
    <text evidence="3">The sequence shown here is derived from an EMBL/GenBank/DDBJ whole genome shotgun (WGS) entry which is preliminary data.</text>
</comment>
<keyword evidence="4" id="KW-1185">Reference proteome</keyword>
<reference evidence="3 4" key="1">
    <citation type="submission" date="2021-01" db="EMBL/GenBank/DDBJ databases">
        <title>Genomics of switchgrass bacterial isolates.</title>
        <authorList>
            <person name="Shade A."/>
        </authorList>
    </citation>
    <scope>NUCLEOTIDE SEQUENCE [LARGE SCALE GENOMIC DNA]</scope>
    <source>
        <strain evidence="3 4">PvP111</strain>
    </source>
</reference>
<evidence type="ECO:0000313" key="3">
    <source>
        <dbReference type="EMBL" id="MBM7413387.1"/>
    </source>
</evidence>
<dbReference type="Proteomes" id="UP000703038">
    <property type="component" value="Unassembled WGS sequence"/>
</dbReference>
<evidence type="ECO:0000256" key="1">
    <source>
        <dbReference type="ARBA" id="ARBA00006484"/>
    </source>
</evidence>
<dbReference type="EMBL" id="JAFBBK010000001">
    <property type="protein sequence ID" value="MBM7413387.1"/>
    <property type="molecule type" value="Genomic_DNA"/>
</dbReference>
<sequence length="261" mass="26573">MDAPTAASHGSRVLVTGAARGIGAACAARFVARGATVYVSDVDDEGGRAVADSLGPSAHYLHLDVASEAEWDACVQTIEADGGRLDVLVANAGAAHRADIADTSLADFRRMLDINLVGTFLALKNANTAVKSGGSVITVSSLRGILATAKLGAYGASKFGVRALTRVAALELAERGIRVNSVCPGSIDTDITGSEDFADHDVAGYVRTIPMQRRGTTADVADAVVFLAGSESSYITGTDLVVDGGLAAGARTPTHTSGQKA</sequence>
<gene>
    <name evidence="3" type="ORF">JOE42_000120</name>
</gene>
<comment type="similarity">
    <text evidence="1">Belongs to the short-chain dehydrogenases/reductases (SDR) family.</text>
</comment>
<dbReference type="InterPro" id="IPR002347">
    <property type="entry name" value="SDR_fam"/>
</dbReference>